<reference evidence="3 4" key="1">
    <citation type="journal article" date="2006" name="Science">
        <title>Phytophthora genome sequences uncover evolutionary origins and mechanisms of pathogenesis.</title>
        <authorList>
            <person name="Tyler B.M."/>
            <person name="Tripathy S."/>
            <person name="Zhang X."/>
            <person name="Dehal P."/>
            <person name="Jiang R.H."/>
            <person name="Aerts A."/>
            <person name="Arredondo F.D."/>
            <person name="Baxter L."/>
            <person name="Bensasson D."/>
            <person name="Beynon J.L."/>
            <person name="Chapman J."/>
            <person name="Damasceno C.M."/>
            <person name="Dorrance A.E."/>
            <person name="Dou D."/>
            <person name="Dickerman A.W."/>
            <person name="Dubchak I.L."/>
            <person name="Garbelotto M."/>
            <person name="Gijzen M."/>
            <person name="Gordon S.G."/>
            <person name="Govers F."/>
            <person name="Grunwald N.J."/>
            <person name="Huang W."/>
            <person name="Ivors K.L."/>
            <person name="Jones R.W."/>
            <person name="Kamoun S."/>
            <person name="Krampis K."/>
            <person name="Lamour K.H."/>
            <person name="Lee M.K."/>
            <person name="McDonald W.H."/>
            <person name="Medina M."/>
            <person name="Meijer H.J."/>
            <person name="Nordberg E.K."/>
            <person name="Maclean D.J."/>
            <person name="Ospina-Giraldo M.D."/>
            <person name="Morris P.F."/>
            <person name="Phuntumart V."/>
            <person name="Putnam N.H."/>
            <person name="Rash S."/>
            <person name="Rose J.K."/>
            <person name="Sakihama Y."/>
            <person name="Salamov A.A."/>
            <person name="Savidor A."/>
            <person name="Scheuring C.F."/>
            <person name="Smith B.M."/>
            <person name="Sobral B.W."/>
            <person name="Terry A."/>
            <person name="Torto-Alalibo T.A."/>
            <person name="Win J."/>
            <person name="Xu Z."/>
            <person name="Zhang H."/>
            <person name="Grigoriev I.V."/>
            <person name="Rokhsar D.S."/>
            <person name="Boore J.L."/>
        </authorList>
    </citation>
    <scope>NUCLEOTIDE SEQUENCE [LARGE SCALE GENOMIC DNA]</scope>
    <source>
        <strain evidence="3 4">P6497</strain>
    </source>
</reference>
<keyword evidence="4" id="KW-1185">Reference proteome</keyword>
<organism evidence="3 4">
    <name type="scientific">Phytophthora sojae (strain P6497)</name>
    <name type="common">Soybean stem and root rot agent</name>
    <name type="synonym">Phytophthora megasperma f. sp. glycines</name>
    <dbReference type="NCBI Taxonomy" id="1094619"/>
    <lineage>
        <taxon>Eukaryota</taxon>
        <taxon>Sar</taxon>
        <taxon>Stramenopiles</taxon>
        <taxon>Oomycota</taxon>
        <taxon>Peronosporomycetes</taxon>
        <taxon>Peronosporales</taxon>
        <taxon>Peronosporaceae</taxon>
        <taxon>Phytophthora</taxon>
    </lineage>
</organism>
<evidence type="ECO:0000256" key="2">
    <source>
        <dbReference type="SAM" id="SignalP"/>
    </source>
</evidence>
<evidence type="ECO:0000256" key="1">
    <source>
        <dbReference type="SAM" id="MobiDB-lite"/>
    </source>
</evidence>
<dbReference type="InParanoid" id="G5AGB5"/>
<feature type="region of interest" description="Disordered" evidence="1">
    <location>
        <begin position="114"/>
        <end position="333"/>
    </location>
</feature>
<feature type="signal peptide" evidence="2">
    <location>
        <begin position="1"/>
        <end position="19"/>
    </location>
</feature>
<feature type="compositionally biased region" description="Basic and acidic residues" evidence="1">
    <location>
        <begin position="292"/>
        <end position="301"/>
    </location>
</feature>
<evidence type="ECO:0000313" key="4">
    <source>
        <dbReference type="Proteomes" id="UP000002640"/>
    </source>
</evidence>
<accession>G5AGB5</accession>
<dbReference type="AlphaFoldDB" id="G5AGB5"/>
<dbReference type="EMBL" id="JH159166">
    <property type="protein sequence ID" value="EGZ05627.1"/>
    <property type="molecule type" value="Genomic_DNA"/>
</dbReference>
<keyword evidence="2" id="KW-0732">Signal</keyword>
<dbReference type="Proteomes" id="UP000002640">
    <property type="component" value="Unassembled WGS sequence"/>
</dbReference>
<evidence type="ECO:0000313" key="3">
    <source>
        <dbReference type="EMBL" id="EGZ05627.1"/>
    </source>
</evidence>
<gene>
    <name evidence="3" type="ORF">PHYSODRAFT_342419</name>
</gene>
<sequence>MVKLTLTVAAVMTAAAVLADIGVTQPDSPHHRQFLRHAGPNGSGVGFGSAGSSPRDPSSSDDRDDAGSFRAGNRSPPSDAGVGVGSLSVGGHAFVGHAADHLWLGSGSLDDRFAPPSGASSNAPPSWSASGKDGMPRFSDAGQGEPHRKALQMEGSDDQNAMPPMPSRSIDGPMHGGQQNEPPRYDLPNGRQPWNADSEPLRSDKPLQGNPDQPQDDKRVDSPHGLPGEHEDHGDQDDTPHGRDHLHRHGSDKGSWHGNGSVDGRFPPPPDAGGDEQQPPGVGGGRGVDGPRTADNRDDHNSPLSLAGSGSVGAAHDVGAGNGEVRPSEDQPQ</sequence>
<proteinExistence type="predicted"/>
<name>G5AGB5_PHYSP</name>
<feature type="compositionally biased region" description="Low complexity" evidence="1">
    <location>
        <begin position="114"/>
        <end position="130"/>
    </location>
</feature>
<feature type="compositionally biased region" description="Basic and acidic residues" evidence="1">
    <location>
        <begin position="58"/>
        <end position="67"/>
    </location>
</feature>
<dbReference type="KEGG" id="psoj:PHYSODRAFT_342419"/>
<evidence type="ECO:0008006" key="5">
    <source>
        <dbReference type="Google" id="ProtNLM"/>
    </source>
</evidence>
<feature type="chain" id="PRO_5003473160" description="RxLR effector protein" evidence="2">
    <location>
        <begin position="20"/>
        <end position="333"/>
    </location>
</feature>
<feature type="compositionally biased region" description="Basic and acidic residues" evidence="1">
    <location>
        <begin position="215"/>
        <end position="255"/>
    </location>
</feature>
<feature type="region of interest" description="Disordered" evidence="1">
    <location>
        <begin position="28"/>
        <end position="84"/>
    </location>
</feature>
<dbReference type="GeneID" id="20648271"/>
<dbReference type="RefSeq" id="XP_009539158.1">
    <property type="nucleotide sequence ID" value="XM_009540863.1"/>
</dbReference>
<protein>
    <recommendedName>
        <fullName evidence="5">RxLR effector protein</fullName>
    </recommendedName>
</protein>